<reference evidence="2" key="1">
    <citation type="submission" date="2018-05" db="EMBL/GenBank/DDBJ databases">
        <authorList>
            <person name="Lanie J.A."/>
            <person name="Ng W.-L."/>
            <person name="Kazmierczak K.M."/>
            <person name="Andrzejewski T.M."/>
            <person name="Davidsen T.M."/>
            <person name="Wayne K.J."/>
            <person name="Tettelin H."/>
            <person name="Glass J.I."/>
            <person name="Rusch D."/>
            <person name="Podicherti R."/>
            <person name="Tsui H.-C.T."/>
            <person name="Winkler M.E."/>
        </authorList>
    </citation>
    <scope>NUCLEOTIDE SEQUENCE</scope>
</reference>
<proteinExistence type="predicted"/>
<feature type="non-terminal residue" evidence="2">
    <location>
        <position position="319"/>
    </location>
</feature>
<feature type="domain" description="N-acyltransferase N-terminal" evidence="1">
    <location>
        <begin position="77"/>
        <end position="210"/>
    </location>
</feature>
<dbReference type="Pfam" id="PF18082">
    <property type="entry name" value="NAT_N"/>
    <property type="match status" value="1"/>
</dbReference>
<dbReference type="AlphaFoldDB" id="A0A382JEX9"/>
<evidence type="ECO:0000259" key="1">
    <source>
        <dbReference type="Pfam" id="PF18082"/>
    </source>
</evidence>
<gene>
    <name evidence="2" type="ORF">METZ01_LOCUS263250</name>
</gene>
<evidence type="ECO:0000313" key="2">
    <source>
        <dbReference type="EMBL" id="SVC10396.1"/>
    </source>
</evidence>
<sequence length="319" mass="36511">MLAEHSISTNNKVNCQQKIASRESRYMTGQTINQKGLAGILSEFGMEDHLAKWEAGWQASSQSFQENALHFIQSDYVDEQCRFLGMDDEMRTEVVAGCELFRRIPTLKPLLWHCHDLAFRQTVPLHHGVFRNWSPLPDAVDSCAPMFFVYLFLSGIPFTLEMHQKLKIPRHVSVDTMRDLLVWIEHKLRKTGRWGLDFSQVSWLGLHYTGYLFQLGRLQFDRNNCYYDFQAFKRMSDGHIVVLAGDGQRFRRDGQFDGANDTTDPNAWKASFQSTDNAVSGHPLHPEGYAQREAVELPTAEWHRGLAPGDKTIGVHIPG</sequence>
<accession>A0A382JEX9</accession>
<protein>
    <recommendedName>
        <fullName evidence="1">N-acyltransferase N-terminal domain-containing protein</fullName>
    </recommendedName>
</protein>
<organism evidence="2">
    <name type="scientific">marine metagenome</name>
    <dbReference type="NCBI Taxonomy" id="408172"/>
    <lineage>
        <taxon>unclassified sequences</taxon>
        <taxon>metagenomes</taxon>
        <taxon>ecological metagenomes</taxon>
    </lineage>
</organism>
<dbReference type="InterPro" id="IPR041273">
    <property type="entry name" value="NAT_N"/>
</dbReference>
<dbReference type="EMBL" id="UINC01073767">
    <property type="protein sequence ID" value="SVC10396.1"/>
    <property type="molecule type" value="Genomic_DNA"/>
</dbReference>
<name>A0A382JEX9_9ZZZZ</name>